<dbReference type="PANTHER" id="PTHR30353">
    <property type="entry name" value="INNER MEMBRANE PROTEIN DEDA-RELATED"/>
    <property type="match status" value="1"/>
</dbReference>
<dbReference type="Gene3D" id="1.20.144.10">
    <property type="entry name" value="Phosphatidic acid phosphatase type 2/haloperoxidase"/>
    <property type="match status" value="1"/>
</dbReference>
<dbReference type="PATRIC" id="fig|1232683.4.peg.1045"/>
<dbReference type="InterPro" id="IPR032816">
    <property type="entry name" value="VTT_dom"/>
</dbReference>
<evidence type="ECO:0000256" key="4">
    <source>
        <dbReference type="ARBA" id="ARBA00022692"/>
    </source>
</evidence>
<dbReference type="InterPro" id="IPR000326">
    <property type="entry name" value="PAP2/HPO"/>
</dbReference>
<evidence type="ECO:0000313" key="9">
    <source>
        <dbReference type="EMBL" id="KEA64602.1"/>
    </source>
</evidence>
<gene>
    <name evidence="9" type="ORF">ADIMK_1055</name>
</gene>
<dbReference type="OrthoDB" id="9780918at2"/>
<accession>A0A081G1E7</accession>
<feature type="transmembrane region" description="Helical" evidence="7">
    <location>
        <begin position="20"/>
        <end position="48"/>
    </location>
</feature>
<dbReference type="Proteomes" id="UP000028252">
    <property type="component" value="Unassembled WGS sequence"/>
</dbReference>
<dbReference type="EMBL" id="JMQN01000015">
    <property type="protein sequence ID" value="KEA64602.1"/>
    <property type="molecule type" value="Genomic_DNA"/>
</dbReference>
<feature type="transmembrane region" description="Helical" evidence="7">
    <location>
        <begin position="170"/>
        <end position="191"/>
    </location>
</feature>
<feature type="transmembrane region" description="Helical" evidence="7">
    <location>
        <begin position="60"/>
        <end position="83"/>
    </location>
</feature>
<sequence length="442" mass="47948">MTESFWLNFVHHHTTWLPLMVALVAFLESVAFVGIVVPGIALLFALSALAGSQALPLHPLLIAGFLGALIGDQSSFLLGRFAAPWLERRWPLNRYPQLQARGLQFFNRYGGLSVVIGRFVGPFRPLMPFVAGSYRMSPLRFSLFNTLSAIAWSPAYLLPGYLTGMGAKQLPLLASPVLEMLIGLFALGLAFQQLHMRLYPDAGLWNWISRHGIDPQRLGVHILLGGSALLFLLTIAAQLSGRFAQMNSSLYAQLYSLGQEIPLLSTFVTHLGDPPLVMTLALTCGVIGHWRFGQKAGWGVTLGVAAAIVINHLLKEALAIPRPSAGQALLESYSFPSGHASGAAAFYTLCAVWLLHNQSHTSRHAGYVATLGLVLLIALSRVLLGVHWPLDILAGLMEGVLIAALYRYALLVWTPRKAIAAVPVMALLLLAALAYSLVRTLI</sequence>
<feature type="transmembrane region" description="Helical" evidence="7">
    <location>
        <begin position="334"/>
        <end position="355"/>
    </location>
</feature>
<evidence type="ECO:0000256" key="1">
    <source>
        <dbReference type="ARBA" id="ARBA00004651"/>
    </source>
</evidence>
<proteinExistence type="inferred from homology"/>
<dbReference type="AlphaFoldDB" id="A0A081G1E7"/>
<evidence type="ECO:0000313" key="10">
    <source>
        <dbReference type="Proteomes" id="UP000028252"/>
    </source>
</evidence>
<dbReference type="RefSeq" id="WP_036184603.1">
    <property type="nucleotide sequence ID" value="NZ_JMQN01000015.1"/>
</dbReference>
<evidence type="ECO:0000256" key="2">
    <source>
        <dbReference type="ARBA" id="ARBA00010792"/>
    </source>
</evidence>
<dbReference type="GO" id="GO:0005886">
    <property type="term" value="C:plasma membrane"/>
    <property type="evidence" value="ECO:0007669"/>
    <property type="project" value="UniProtKB-SubCell"/>
</dbReference>
<keyword evidence="10" id="KW-1185">Reference proteome</keyword>
<dbReference type="InterPro" id="IPR036938">
    <property type="entry name" value="PAP2/HPO_sf"/>
</dbReference>
<protein>
    <submittedName>
        <fullName evidence="9">DedA-family integral membrane protein</fullName>
    </submittedName>
</protein>
<feature type="transmembrane region" description="Helical" evidence="7">
    <location>
        <begin position="218"/>
        <end position="241"/>
    </location>
</feature>
<feature type="transmembrane region" description="Helical" evidence="7">
    <location>
        <begin position="392"/>
        <end position="411"/>
    </location>
</feature>
<evidence type="ECO:0000259" key="8">
    <source>
        <dbReference type="SMART" id="SM00014"/>
    </source>
</evidence>
<keyword evidence="6 7" id="KW-0472">Membrane</keyword>
<feature type="domain" description="Phosphatidic acid phosphatase type 2/haloperoxidase" evidence="8">
    <location>
        <begin position="295"/>
        <end position="407"/>
    </location>
</feature>
<name>A0A081G1E7_9GAMM</name>
<keyword evidence="3" id="KW-1003">Cell membrane</keyword>
<evidence type="ECO:0000256" key="3">
    <source>
        <dbReference type="ARBA" id="ARBA00022475"/>
    </source>
</evidence>
<feature type="transmembrane region" description="Helical" evidence="7">
    <location>
        <begin position="141"/>
        <end position="158"/>
    </location>
</feature>
<evidence type="ECO:0000256" key="5">
    <source>
        <dbReference type="ARBA" id="ARBA00022989"/>
    </source>
</evidence>
<reference evidence="9 10" key="1">
    <citation type="submission" date="2014-04" db="EMBL/GenBank/DDBJ databases">
        <title>Marinobacterium kochiensis sp. nov., isolated from sediment sample collected from Kochi backwaters in Kerala, India.</title>
        <authorList>
            <person name="Singh A."/>
            <person name="Pinnaka A.K."/>
        </authorList>
    </citation>
    <scope>NUCLEOTIDE SEQUENCE [LARGE SCALE GENOMIC DNA]</scope>
    <source>
        <strain evidence="9 10">AK27</strain>
    </source>
</reference>
<dbReference type="Pfam" id="PF09335">
    <property type="entry name" value="VTT_dom"/>
    <property type="match status" value="1"/>
</dbReference>
<organism evidence="9 10">
    <name type="scientific">Marinobacterium lacunae</name>
    <dbReference type="NCBI Taxonomy" id="1232683"/>
    <lineage>
        <taxon>Bacteria</taxon>
        <taxon>Pseudomonadati</taxon>
        <taxon>Pseudomonadota</taxon>
        <taxon>Gammaproteobacteria</taxon>
        <taxon>Oceanospirillales</taxon>
        <taxon>Oceanospirillaceae</taxon>
        <taxon>Marinobacterium</taxon>
    </lineage>
</organism>
<keyword evidence="5 7" id="KW-1133">Transmembrane helix</keyword>
<dbReference type="SUPFAM" id="SSF48317">
    <property type="entry name" value="Acid phosphatase/Vanadium-dependent haloperoxidase"/>
    <property type="match status" value="1"/>
</dbReference>
<dbReference type="eggNOG" id="COG0671">
    <property type="taxonomic scope" value="Bacteria"/>
</dbReference>
<dbReference type="SMART" id="SM00014">
    <property type="entry name" value="acidPPc"/>
    <property type="match status" value="1"/>
</dbReference>
<comment type="similarity">
    <text evidence="2">Belongs to the DedA family.</text>
</comment>
<dbReference type="eggNOG" id="COG0586">
    <property type="taxonomic scope" value="Bacteria"/>
</dbReference>
<feature type="transmembrane region" description="Helical" evidence="7">
    <location>
        <begin position="367"/>
        <end position="386"/>
    </location>
</feature>
<dbReference type="STRING" id="1232683.ADIMK_1055"/>
<comment type="subcellular location">
    <subcellularLocation>
        <location evidence="1">Cell membrane</location>
        <topology evidence="1">Multi-pass membrane protein</topology>
    </subcellularLocation>
</comment>
<keyword evidence="4 7" id="KW-0812">Transmembrane</keyword>
<dbReference type="InterPro" id="IPR032818">
    <property type="entry name" value="DedA-like"/>
</dbReference>
<evidence type="ECO:0000256" key="7">
    <source>
        <dbReference type="SAM" id="Phobius"/>
    </source>
</evidence>
<feature type="transmembrane region" description="Helical" evidence="7">
    <location>
        <begin position="296"/>
        <end position="314"/>
    </location>
</feature>
<dbReference type="Pfam" id="PF01569">
    <property type="entry name" value="PAP2"/>
    <property type="match status" value="1"/>
</dbReference>
<dbReference type="PANTHER" id="PTHR30353:SF15">
    <property type="entry name" value="INNER MEMBRANE PROTEIN YABI"/>
    <property type="match status" value="1"/>
</dbReference>
<evidence type="ECO:0000256" key="6">
    <source>
        <dbReference type="ARBA" id="ARBA00023136"/>
    </source>
</evidence>
<comment type="caution">
    <text evidence="9">The sequence shown here is derived from an EMBL/GenBank/DDBJ whole genome shotgun (WGS) entry which is preliminary data.</text>
</comment>
<feature type="transmembrane region" description="Helical" evidence="7">
    <location>
        <begin position="418"/>
        <end position="438"/>
    </location>
</feature>